<evidence type="ECO:0000256" key="9">
    <source>
        <dbReference type="ARBA" id="ARBA00022840"/>
    </source>
</evidence>
<comment type="similarity">
    <text evidence="12 13">Belongs to the helicase family. DinG subfamily. Type 2 sub-subfamily.</text>
</comment>
<dbReference type="Gene3D" id="3.40.50.300">
    <property type="entry name" value="P-loop containing nucleotide triphosphate hydrolases"/>
    <property type="match status" value="2"/>
</dbReference>
<dbReference type="EMBL" id="CP014907">
    <property type="protein sequence ID" value="ANZ59515.1"/>
    <property type="molecule type" value="Genomic_DNA"/>
</dbReference>
<keyword evidence="9 12" id="KW-0067">ATP-binding</keyword>
<dbReference type="Pfam" id="PF00929">
    <property type="entry name" value="RNase_T"/>
    <property type="match status" value="1"/>
</dbReference>
<dbReference type="HAMAP" id="MF_02206">
    <property type="entry name" value="DinG_exonucl"/>
    <property type="match status" value="1"/>
</dbReference>
<organism evidence="16 17">
    <name type="scientific">Fructilactobacillus lindneri</name>
    <dbReference type="NCBI Taxonomy" id="53444"/>
    <lineage>
        <taxon>Bacteria</taxon>
        <taxon>Bacillati</taxon>
        <taxon>Bacillota</taxon>
        <taxon>Bacilli</taxon>
        <taxon>Lactobacillales</taxon>
        <taxon>Lactobacillaceae</taxon>
        <taxon>Fructilactobacillus</taxon>
    </lineage>
</organism>
<proteinExistence type="inferred from homology"/>
<evidence type="ECO:0000256" key="13">
    <source>
        <dbReference type="RuleBase" id="RU364106"/>
    </source>
</evidence>
<dbReference type="InterPro" id="IPR006054">
    <property type="entry name" value="DnaQ"/>
</dbReference>
<dbReference type="GO" id="GO:0003677">
    <property type="term" value="F:DNA binding"/>
    <property type="evidence" value="ECO:0007669"/>
    <property type="project" value="InterPro"/>
</dbReference>
<evidence type="ECO:0000256" key="4">
    <source>
        <dbReference type="ARBA" id="ARBA00022705"/>
    </source>
</evidence>
<evidence type="ECO:0000256" key="12">
    <source>
        <dbReference type="HAMAP-Rule" id="MF_02206"/>
    </source>
</evidence>
<accession>A0AB33BJJ4</accession>
<dbReference type="PANTHER" id="PTHR11472:SF34">
    <property type="entry name" value="REGULATOR OF TELOMERE ELONGATION HELICASE 1"/>
    <property type="match status" value="1"/>
</dbReference>
<dbReference type="FunFam" id="3.30.420.10:FF:000045">
    <property type="entry name" value="3'-5' exonuclease DinG"/>
    <property type="match status" value="1"/>
</dbReference>
<dbReference type="InterPro" id="IPR012337">
    <property type="entry name" value="RNaseH-like_sf"/>
</dbReference>
<evidence type="ECO:0000256" key="5">
    <source>
        <dbReference type="ARBA" id="ARBA00022722"/>
    </source>
</evidence>
<dbReference type="CDD" id="cd06127">
    <property type="entry name" value="DEDDh"/>
    <property type="match status" value="1"/>
</dbReference>
<dbReference type="SUPFAM" id="SSF52540">
    <property type="entry name" value="P-loop containing nucleoside triphosphate hydrolases"/>
    <property type="match status" value="1"/>
</dbReference>
<evidence type="ECO:0000256" key="7">
    <source>
        <dbReference type="ARBA" id="ARBA00022801"/>
    </source>
</evidence>
<keyword evidence="5 12" id="KW-0540">Nuclease</keyword>
<dbReference type="KEGG" id="lle:AYR59_05560"/>
<keyword evidence="2" id="KW-0808">Transferase</keyword>
<dbReference type="PROSITE" id="PS51192">
    <property type="entry name" value="HELICASE_ATP_BIND_1"/>
    <property type="match status" value="1"/>
</dbReference>
<dbReference type="GO" id="GO:0003887">
    <property type="term" value="F:DNA-directed DNA polymerase activity"/>
    <property type="evidence" value="ECO:0007669"/>
    <property type="project" value="UniProtKB-KW"/>
</dbReference>
<dbReference type="GO" id="GO:0043139">
    <property type="term" value="F:5'-3' DNA helicase activity"/>
    <property type="evidence" value="ECO:0007669"/>
    <property type="project" value="UniProtKB-EC"/>
</dbReference>
<gene>
    <name evidence="12 13" type="primary">dinG</name>
    <name evidence="16" type="ORF">AYR59_05560</name>
</gene>
<dbReference type="Pfam" id="PF00270">
    <property type="entry name" value="DEAD"/>
    <property type="match status" value="1"/>
</dbReference>
<evidence type="ECO:0000313" key="16">
    <source>
        <dbReference type="EMBL" id="ANZ59515.1"/>
    </source>
</evidence>
<name>A0AB33BJJ4_9LACO</name>
<keyword evidence="7 12" id="KW-0378">Hydrolase</keyword>
<dbReference type="InterPro" id="IPR006310">
    <property type="entry name" value="DinG"/>
</dbReference>
<dbReference type="NCBIfam" id="TIGR00573">
    <property type="entry name" value="dnaq"/>
    <property type="match status" value="1"/>
</dbReference>
<keyword evidence="4" id="KW-0235">DNA replication</keyword>
<dbReference type="InterPro" id="IPR014013">
    <property type="entry name" value="Helic_SF1/SF2_ATP-bd_DinG/Rad3"/>
</dbReference>
<evidence type="ECO:0000256" key="3">
    <source>
        <dbReference type="ARBA" id="ARBA00022695"/>
    </source>
</evidence>
<evidence type="ECO:0000256" key="11">
    <source>
        <dbReference type="ARBA" id="ARBA00048954"/>
    </source>
</evidence>
<comment type="cofactor">
    <cofactor evidence="1">
        <name>[4Fe-4S] cluster</name>
        <dbReference type="ChEBI" id="CHEBI:49883"/>
    </cofactor>
</comment>
<dbReference type="GO" id="GO:0006260">
    <property type="term" value="P:DNA replication"/>
    <property type="evidence" value="ECO:0007669"/>
    <property type="project" value="UniProtKB-KW"/>
</dbReference>
<dbReference type="InterPro" id="IPR014001">
    <property type="entry name" value="Helicase_ATP-bd"/>
</dbReference>
<sequence>MVIITNKDTVYSVVDMETTGTDINNGDQIIQFSVVFVQNGKVIDSYSTYVNNGEEIPQEITKLTGISEKTIKNAPTFDQLAPIIYKKLKNTVFVAHNVNFDFPFLNNSLEQVGYPTLDNDAIDTVTLSQIFFPTLTSYRLSHLSSYFHILHDHPHSSFSDAKATADLLLIIYNKINSLPIDTIKSILEINLDLPQQTNDFIKSIYQEKLSKNNNALLSDDLVNVEGLILRKHQIKLNNNQEIDKKFPKTKHQKQLLLENKFKWRESQSKMMNLIYRNYTDSQKTTDNLLIEAPTGSGKTLGYLLPMAFIAAKGKPVVISTATIALQEQLSQILKYEINDYFGFNLNTSILKGKNHYIDLSRFVNNLVVNDDNKLSQFIKAQILVWLTETTTGDLDELHLPTEAAILKQISYQSGKNNFDNEFGEYDFLEWQKKKLQVSDMIVVNHNYLFKNAKKIHENLNTNPYLIIDEAHRLADVAFDSQKQSLWLGTIKLYTGRIKNDVFQTHNKNLMDIFDDDISLNNELKKIMKKIDEVFEVNSKLLNQFQQNFMHHLSNEQHEIGLKTTKLNKYFENVHNDLKKQFKLNEQIKKLLNQINIKISKSVQKWTASDYKIFLQFNDHVNHINNFITKVQNIVNQINVSSDSEVFWLNYSDDMDVNNVYLSLARFDTSSNLNKKIYRYFEPVVFTGSVLFTSKKSQYIYDQLDLHRSNTRMKRLKNSFDYAKQSQIVISKETPTPENYENDEYVNYLANSIQKLFEESPQPTLVLFNSMNLIKAVYERLNGNDNSYAVLASGISGGQEKIIKRFEANPNSIILGSNAFWEGIDFPKHYLKSIIIPRIPFPAPNNPIVKARASYLKKKKKNPFTSYSLPQAIMDIKQGIGRLIRNKQDYGTITILDNRIITKKYGKQIMKAIDNGVAPEVGSIEKIAKKNIEFLKQHHQK</sequence>
<feature type="domain" description="Helicase ATP-binding" evidence="14">
    <location>
        <begin position="279"/>
        <end position="515"/>
    </location>
</feature>
<dbReference type="InterPro" id="IPR036397">
    <property type="entry name" value="RNaseH_sf"/>
</dbReference>
<evidence type="ECO:0000256" key="6">
    <source>
        <dbReference type="ARBA" id="ARBA00022741"/>
    </source>
</evidence>
<dbReference type="GO" id="GO:0008408">
    <property type="term" value="F:3'-5' exonuclease activity"/>
    <property type="evidence" value="ECO:0007669"/>
    <property type="project" value="UniProtKB-UniRule"/>
</dbReference>
<evidence type="ECO:0000259" key="15">
    <source>
        <dbReference type="PROSITE" id="PS51193"/>
    </source>
</evidence>
<dbReference type="SMART" id="SM00487">
    <property type="entry name" value="DEXDc"/>
    <property type="match status" value="1"/>
</dbReference>
<dbReference type="Pfam" id="PF13307">
    <property type="entry name" value="Helicase_C_2"/>
    <property type="match status" value="1"/>
</dbReference>
<feature type="binding site" evidence="12">
    <location>
        <begin position="292"/>
        <end position="299"/>
    </location>
    <ligand>
        <name>ATP</name>
        <dbReference type="ChEBI" id="CHEBI:30616"/>
    </ligand>
</feature>
<evidence type="ECO:0000256" key="2">
    <source>
        <dbReference type="ARBA" id="ARBA00022679"/>
    </source>
</evidence>
<dbReference type="InterPro" id="IPR045028">
    <property type="entry name" value="DinG/Rad3-like"/>
</dbReference>
<dbReference type="NCBIfam" id="TIGR01407">
    <property type="entry name" value="dinG_rel"/>
    <property type="match status" value="1"/>
</dbReference>
<feature type="domain" description="Helicase ATP-binding" evidence="15">
    <location>
        <begin position="253"/>
        <end position="533"/>
    </location>
</feature>
<keyword evidence="8 12" id="KW-0269">Exonuclease</keyword>
<dbReference type="InterPro" id="IPR011545">
    <property type="entry name" value="DEAD/DEAH_box_helicase_dom"/>
</dbReference>
<comment type="function">
    <text evidence="12 13">3'-5' exonuclease.</text>
</comment>
<evidence type="ECO:0000256" key="1">
    <source>
        <dbReference type="ARBA" id="ARBA00001966"/>
    </source>
</evidence>
<dbReference type="GO" id="GO:0005524">
    <property type="term" value="F:ATP binding"/>
    <property type="evidence" value="ECO:0007669"/>
    <property type="project" value="UniProtKB-UniRule"/>
</dbReference>
<keyword evidence="6 12" id="KW-0547">Nucleotide-binding</keyword>
<evidence type="ECO:0000313" key="17">
    <source>
        <dbReference type="Proteomes" id="UP000093346"/>
    </source>
</evidence>
<dbReference type="Gene3D" id="3.30.420.10">
    <property type="entry name" value="Ribonuclease H-like superfamily/Ribonuclease H"/>
    <property type="match status" value="1"/>
</dbReference>
<evidence type="ECO:0000256" key="10">
    <source>
        <dbReference type="ARBA" id="ARBA00022932"/>
    </source>
</evidence>
<comment type="catalytic activity">
    <reaction evidence="11">
        <text>ATP + H2O = ADP + phosphate + H(+)</text>
        <dbReference type="Rhea" id="RHEA:13065"/>
        <dbReference type="ChEBI" id="CHEBI:15377"/>
        <dbReference type="ChEBI" id="CHEBI:15378"/>
        <dbReference type="ChEBI" id="CHEBI:30616"/>
        <dbReference type="ChEBI" id="CHEBI:43474"/>
        <dbReference type="ChEBI" id="CHEBI:456216"/>
        <dbReference type="EC" id="5.6.2.3"/>
    </reaction>
</comment>
<dbReference type="PANTHER" id="PTHR11472">
    <property type="entry name" value="DNA REPAIR DEAD HELICASE RAD3/XP-D SUBFAMILY MEMBER"/>
    <property type="match status" value="1"/>
</dbReference>
<dbReference type="SMART" id="SM00491">
    <property type="entry name" value="HELICc2"/>
    <property type="match status" value="1"/>
</dbReference>
<protein>
    <recommendedName>
        <fullName evidence="12 13">3'-5' exonuclease DinG</fullName>
        <ecNumber evidence="12 13">3.1.-.-</ecNumber>
    </recommendedName>
</protein>
<dbReference type="EC" id="3.1.-.-" evidence="12 13"/>
<feature type="short sequence motif" description="DEAH box" evidence="12">
    <location>
        <begin position="468"/>
        <end position="471"/>
    </location>
</feature>
<dbReference type="AlphaFoldDB" id="A0AB33BJJ4"/>
<reference evidence="16 17" key="1">
    <citation type="submission" date="2016-03" db="EMBL/GenBank/DDBJ databases">
        <title>Pediococcus and Lactobacillus from brewery environment - whole genome sequencing and assembly.</title>
        <authorList>
            <person name="Behr J."/>
            <person name="Geissler A.J."/>
            <person name="Vogel R.F."/>
        </authorList>
    </citation>
    <scope>NUCLEOTIDE SEQUENCE [LARGE SCALE GENOMIC DNA]</scope>
    <source>
        <strain evidence="16 17">TMW 1.481</strain>
    </source>
</reference>
<dbReference type="InterPro" id="IPR027417">
    <property type="entry name" value="P-loop_NTPase"/>
</dbReference>
<evidence type="ECO:0000259" key="14">
    <source>
        <dbReference type="PROSITE" id="PS51192"/>
    </source>
</evidence>
<dbReference type="GO" id="GO:0016818">
    <property type="term" value="F:hydrolase activity, acting on acid anhydrides, in phosphorus-containing anhydrides"/>
    <property type="evidence" value="ECO:0007669"/>
    <property type="project" value="InterPro"/>
</dbReference>
<dbReference type="SMART" id="SM00479">
    <property type="entry name" value="EXOIII"/>
    <property type="match status" value="1"/>
</dbReference>
<dbReference type="InterPro" id="IPR006555">
    <property type="entry name" value="ATP-dep_Helicase_C"/>
</dbReference>
<evidence type="ECO:0000256" key="8">
    <source>
        <dbReference type="ARBA" id="ARBA00022839"/>
    </source>
</evidence>
<dbReference type="PROSITE" id="PS51193">
    <property type="entry name" value="HELICASE_ATP_BIND_2"/>
    <property type="match status" value="1"/>
</dbReference>
<dbReference type="Proteomes" id="UP000093346">
    <property type="component" value="Chromosome"/>
</dbReference>
<dbReference type="InterPro" id="IPR013520">
    <property type="entry name" value="Ribonucl_H"/>
</dbReference>
<keyword evidence="3" id="KW-0548">Nucleotidyltransferase</keyword>
<keyword evidence="10" id="KW-0239">DNA-directed DNA polymerase</keyword>
<dbReference type="SUPFAM" id="SSF53098">
    <property type="entry name" value="Ribonuclease H-like"/>
    <property type="match status" value="1"/>
</dbReference>